<dbReference type="STRING" id="86416.Clopa_1200"/>
<dbReference type="KEGG" id="cpas:Clopa_1200"/>
<dbReference type="HOGENOM" id="CLU_142121_0_0_9"/>
<organism evidence="2 3">
    <name type="scientific">Clostridium pasteurianum BC1</name>
    <dbReference type="NCBI Taxonomy" id="86416"/>
    <lineage>
        <taxon>Bacteria</taxon>
        <taxon>Bacillati</taxon>
        <taxon>Bacillota</taxon>
        <taxon>Clostridia</taxon>
        <taxon>Eubacteriales</taxon>
        <taxon>Clostridiaceae</taxon>
        <taxon>Clostridium</taxon>
    </lineage>
</organism>
<name>R4K371_CLOPA</name>
<sequence length="154" mass="17303">MGFSLIGTLIAIIIFAPNFLAVKFPPRNAPVDSKDAGIVFTILERIGQVGCIILLVISKDNFQNLSINVWAVLMLFCIIVYYFLWIRYVLKGHDYSLLWKPLIFIPIPMAIFPVCAFGFAAILGKSIWLGIGVAFLSIGHFVNSWHSYKYLKSS</sequence>
<keyword evidence="3" id="KW-1185">Reference proteome</keyword>
<dbReference type="EMBL" id="CP003261">
    <property type="protein sequence ID" value="AGK96191.1"/>
    <property type="molecule type" value="Genomic_DNA"/>
</dbReference>
<proteinExistence type="predicted"/>
<dbReference type="eggNOG" id="ENOG50339C9">
    <property type="taxonomic scope" value="Bacteria"/>
</dbReference>
<dbReference type="PATRIC" id="fig|86416.3.peg.1200"/>
<reference evidence="2 3" key="1">
    <citation type="submission" date="2012-01" db="EMBL/GenBank/DDBJ databases">
        <title>Complete sequence of chromosome of Clostridium pasteurianum BC1.</title>
        <authorList>
            <consortium name="US DOE Joint Genome Institute"/>
            <person name="Lucas S."/>
            <person name="Han J."/>
            <person name="Lapidus A."/>
            <person name="Cheng J.-F."/>
            <person name="Goodwin L."/>
            <person name="Pitluck S."/>
            <person name="Peters L."/>
            <person name="Mikhailova N."/>
            <person name="Teshima H."/>
            <person name="Detter J.C."/>
            <person name="Han C."/>
            <person name="Tapia R."/>
            <person name="Land M."/>
            <person name="Hauser L."/>
            <person name="Kyrpides N."/>
            <person name="Ivanova N."/>
            <person name="Pagani I."/>
            <person name="Dunn J."/>
            <person name="Taghavi S."/>
            <person name="Francis A."/>
            <person name="van der Lelie D."/>
            <person name="Woyke T."/>
        </authorList>
    </citation>
    <scope>NUCLEOTIDE SEQUENCE [LARGE SCALE GENOMIC DNA]</scope>
    <source>
        <strain evidence="2 3">BC1</strain>
    </source>
</reference>
<keyword evidence="1" id="KW-0812">Transmembrane</keyword>
<evidence type="ECO:0000313" key="2">
    <source>
        <dbReference type="EMBL" id="AGK96191.1"/>
    </source>
</evidence>
<dbReference type="AlphaFoldDB" id="R4K371"/>
<accession>R4K371</accession>
<evidence type="ECO:0000313" key="3">
    <source>
        <dbReference type="Proteomes" id="UP000013523"/>
    </source>
</evidence>
<feature type="transmembrane region" description="Helical" evidence="1">
    <location>
        <begin position="37"/>
        <end position="57"/>
    </location>
</feature>
<gene>
    <name evidence="2" type="ORF">Clopa_1200</name>
</gene>
<feature type="transmembrane region" description="Helical" evidence="1">
    <location>
        <begin position="69"/>
        <end position="90"/>
    </location>
</feature>
<feature type="transmembrane region" description="Helical" evidence="1">
    <location>
        <begin position="102"/>
        <end position="120"/>
    </location>
</feature>
<protein>
    <submittedName>
        <fullName evidence="2">Uncharacterized protein</fullName>
    </submittedName>
</protein>
<dbReference type="OrthoDB" id="53505at2"/>
<dbReference type="Proteomes" id="UP000013523">
    <property type="component" value="Chromosome"/>
</dbReference>
<keyword evidence="1" id="KW-0472">Membrane</keyword>
<keyword evidence="1" id="KW-1133">Transmembrane helix</keyword>
<evidence type="ECO:0000256" key="1">
    <source>
        <dbReference type="SAM" id="Phobius"/>
    </source>
</evidence>
<feature type="transmembrane region" description="Helical" evidence="1">
    <location>
        <begin position="127"/>
        <end position="148"/>
    </location>
</feature>
<dbReference type="RefSeq" id="WP_015614514.1">
    <property type="nucleotide sequence ID" value="NC_021182.1"/>
</dbReference>